<organism evidence="1 2">
    <name type="scientific">Clostridium perfringens</name>
    <dbReference type="NCBI Taxonomy" id="1502"/>
    <lineage>
        <taxon>Bacteria</taxon>
        <taxon>Bacillati</taxon>
        <taxon>Bacillota</taxon>
        <taxon>Clostridia</taxon>
        <taxon>Eubacteriales</taxon>
        <taxon>Clostridiaceae</taxon>
        <taxon>Clostridium</taxon>
    </lineage>
</organism>
<reference evidence="1 2" key="1">
    <citation type="submission" date="2016-01" db="EMBL/GenBank/DDBJ databases">
        <authorList>
            <person name="Oliw E.H."/>
        </authorList>
    </citation>
    <scope>NUCLEOTIDE SEQUENCE [LARGE SCALE GENOMIC DNA]</scope>
    <source>
        <strain evidence="1 2">MJR7757A</strain>
    </source>
</reference>
<dbReference type="RefSeq" id="WP_060796955.1">
    <property type="nucleotide sequence ID" value="NZ_KQ956340.1"/>
</dbReference>
<gene>
    <name evidence="1" type="ORF">HMPREF3222_03184</name>
</gene>
<accession>A0A133MKQ7</accession>
<name>A0A133MKQ7_CLOPF</name>
<comment type="caution">
    <text evidence="1">The sequence shown here is derived from an EMBL/GenBank/DDBJ whole genome shotgun (WGS) entry which is preliminary data.</text>
</comment>
<evidence type="ECO:0000313" key="2">
    <source>
        <dbReference type="Proteomes" id="UP000070646"/>
    </source>
</evidence>
<evidence type="ECO:0000313" key="1">
    <source>
        <dbReference type="EMBL" id="KXA04624.1"/>
    </source>
</evidence>
<protein>
    <submittedName>
        <fullName evidence="1">Uncharacterized protein</fullName>
    </submittedName>
</protein>
<sequence length="91" mass="10165">MTKDWNVYLGFIEESQYKDALIVGVGLDGKPVIVLVKDVLNKEGLGFELKGKDEAGFKISLENAYAGQKVNPIEVYPNFKEMEKVQAEKAQ</sequence>
<dbReference type="Proteomes" id="UP000070646">
    <property type="component" value="Unassembled WGS sequence"/>
</dbReference>
<dbReference type="PATRIC" id="fig|1502.174.peg.3214"/>
<dbReference type="AlphaFoldDB" id="A0A133MKQ7"/>
<proteinExistence type="predicted"/>
<dbReference type="EMBL" id="LRPU01000225">
    <property type="protein sequence ID" value="KXA04624.1"/>
    <property type="molecule type" value="Genomic_DNA"/>
</dbReference>